<accession>A0A101LY54</accession>
<evidence type="ECO:0000313" key="1">
    <source>
        <dbReference type="EMBL" id="KUM47447.1"/>
    </source>
</evidence>
<proteinExistence type="predicted"/>
<name>A0A101LY54_PICGL</name>
<reference evidence="1" key="1">
    <citation type="journal article" date="2015" name="Genome Biol. Evol.">
        <title>Organellar Genomes of White Spruce (Picea glauca): Assembly and Annotation.</title>
        <authorList>
            <person name="Jackman S.D."/>
            <person name="Warren R.L."/>
            <person name="Gibb E.A."/>
            <person name="Vandervalk B.P."/>
            <person name="Mohamadi H."/>
            <person name="Chu J."/>
            <person name="Raymond A."/>
            <person name="Pleasance S."/>
            <person name="Coope R."/>
            <person name="Wildung M.R."/>
            <person name="Ritland C.E."/>
            <person name="Bousquet J."/>
            <person name="Jones S.J."/>
            <person name="Bohlmann J."/>
            <person name="Birol I."/>
        </authorList>
    </citation>
    <scope>NUCLEOTIDE SEQUENCE [LARGE SCALE GENOMIC DNA]</scope>
    <source>
        <tissue evidence="1">Flushing bud</tissue>
    </source>
</reference>
<organism evidence="1">
    <name type="scientific">Picea glauca</name>
    <name type="common">White spruce</name>
    <name type="synonym">Pinus glauca</name>
    <dbReference type="NCBI Taxonomy" id="3330"/>
    <lineage>
        <taxon>Eukaryota</taxon>
        <taxon>Viridiplantae</taxon>
        <taxon>Streptophyta</taxon>
        <taxon>Embryophyta</taxon>
        <taxon>Tracheophyta</taxon>
        <taxon>Spermatophyta</taxon>
        <taxon>Pinopsida</taxon>
        <taxon>Pinidae</taxon>
        <taxon>Conifers I</taxon>
        <taxon>Pinales</taxon>
        <taxon>Pinaceae</taxon>
        <taxon>Picea</taxon>
    </lineage>
</organism>
<geneLocation type="mitochondrion" evidence="1"/>
<keyword evidence="1" id="KW-0496">Mitochondrion</keyword>
<comment type="caution">
    <text evidence="1">The sequence shown here is derived from an EMBL/GenBank/DDBJ whole genome shotgun (WGS) entry which is preliminary data.</text>
</comment>
<dbReference type="AlphaFoldDB" id="A0A101LY54"/>
<protein>
    <submittedName>
        <fullName evidence="1">Uncharacterized protein</fullName>
    </submittedName>
</protein>
<gene>
    <name evidence="1" type="ORF">ABT39_MTgene5633</name>
</gene>
<dbReference type="EMBL" id="LKAM01000007">
    <property type="protein sequence ID" value="KUM47447.1"/>
    <property type="molecule type" value="Genomic_DNA"/>
</dbReference>
<sequence length="63" mass="7410">MPNCFDPRSSRSIPPRTFHLPPVTEDLAAVIDRRPNRRTDLYDLELDTDINLYHPDRSYPDID</sequence>